<organism evidence="7 8">
    <name type="scientific">Vitis vinifera</name>
    <name type="common">Grape</name>
    <dbReference type="NCBI Taxonomy" id="29760"/>
    <lineage>
        <taxon>Eukaryota</taxon>
        <taxon>Viridiplantae</taxon>
        <taxon>Streptophyta</taxon>
        <taxon>Embryophyta</taxon>
        <taxon>Tracheophyta</taxon>
        <taxon>Spermatophyta</taxon>
        <taxon>Magnoliopsida</taxon>
        <taxon>eudicotyledons</taxon>
        <taxon>Gunneridae</taxon>
        <taxon>Pentapetalae</taxon>
        <taxon>rosids</taxon>
        <taxon>Vitales</taxon>
        <taxon>Vitaceae</taxon>
        <taxon>Viteae</taxon>
        <taxon>Vitis</taxon>
    </lineage>
</organism>
<keyword evidence="4" id="KW-0378">Hydrolase</keyword>
<dbReference type="InterPro" id="IPR017853">
    <property type="entry name" value="GH"/>
</dbReference>
<dbReference type="Pfam" id="PF00332">
    <property type="entry name" value="Glyco_hydro_17"/>
    <property type="match status" value="1"/>
</dbReference>
<dbReference type="EMBL" id="QGNW01001129">
    <property type="protein sequence ID" value="RVW54222.1"/>
    <property type="molecule type" value="Genomic_DNA"/>
</dbReference>
<keyword evidence="5" id="KW-0326">Glycosidase</keyword>
<accession>A0A438F3M9</accession>
<protein>
    <recommendedName>
        <fullName evidence="3">glucan endo-1,3-beta-D-glucosidase</fullName>
        <ecNumber evidence="3">3.2.1.39</ecNumber>
    </recommendedName>
</protein>
<evidence type="ECO:0000256" key="1">
    <source>
        <dbReference type="ARBA" id="ARBA00000382"/>
    </source>
</evidence>
<sequence length="91" mass="10376">MYGVFFQKFLGMQPAMATQFYKWSDDWAMKQFNSLLCCFFLGRYAMSTLGMIGAQSIGVCYGRIGDNLPSPSEVVDLYKATGIERMRIYDP</sequence>
<dbReference type="GO" id="GO:0005975">
    <property type="term" value="P:carbohydrate metabolic process"/>
    <property type="evidence" value="ECO:0007669"/>
    <property type="project" value="InterPro"/>
</dbReference>
<reference evidence="7 8" key="1">
    <citation type="journal article" date="2018" name="PLoS Genet.">
        <title>Population sequencing reveals clonal diversity and ancestral inbreeding in the grapevine cultivar Chardonnay.</title>
        <authorList>
            <person name="Roach M.J."/>
            <person name="Johnson D.L."/>
            <person name="Bohlmann J."/>
            <person name="van Vuuren H.J."/>
            <person name="Jones S.J."/>
            <person name="Pretorius I.S."/>
            <person name="Schmidt S.A."/>
            <person name="Borneman A.R."/>
        </authorList>
    </citation>
    <scope>NUCLEOTIDE SEQUENCE [LARGE SCALE GENOMIC DNA]</scope>
    <source>
        <strain evidence="8">cv. Chardonnay</strain>
        <tissue evidence="7">Leaf</tissue>
    </source>
</reference>
<evidence type="ECO:0000256" key="6">
    <source>
        <dbReference type="RuleBase" id="RU004335"/>
    </source>
</evidence>
<dbReference type="Proteomes" id="UP000288805">
    <property type="component" value="Unassembled WGS sequence"/>
</dbReference>
<name>A0A438F3M9_VITVI</name>
<gene>
    <name evidence="7" type="primary">VIT_06s0061g00120_6</name>
    <name evidence="7" type="ORF">CK203_080178</name>
</gene>
<comment type="similarity">
    <text evidence="2 6">Belongs to the glycosyl hydrolase 17 family.</text>
</comment>
<evidence type="ECO:0000313" key="7">
    <source>
        <dbReference type="EMBL" id="RVW54222.1"/>
    </source>
</evidence>
<dbReference type="SUPFAM" id="SSF51445">
    <property type="entry name" value="(Trans)glycosidases"/>
    <property type="match status" value="1"/>
</dbReference>
<evidence type="ECO:0000256" key="2">
    <source>
        <dbReference type="ARBA" id="ARBA00008773"/>
    </source>
</evidence>
<evidence type="ECO:0000256" key="5">
    <source>
        <dbReference type="ARBA" id="ARBA00023295"/>
    </source>
</evidence>
<comment type="caution">
    <text evidence="7">The sequence shown here is derived from an EMBL/GenBank/DDBJ whole genome shotgun (WGS) entry which is preliminary data.</text>
</comment>
<dbReference type="GO" id="GO:0042973">
    <property type="term" value="F:glucan endo-1,3-beta-D-glucosidase activity"/>
    <property type="evidence" value="ECO:0007669"/>
    <property type="project" value="UniProtKB-EC"/>
</dbReference>
<dbReference type="Gene3D" id="3.20.20.80">
    <property type="entry name" value="Glycosidases"/>
    <property type="match status" value="1"/>
</dbReference>
<dbReference type="AlphaFoldDB" id="A0A438F3M9"/>
<dbReference type="InterPro" id="IPR000490">
    <property type="entry name" value="Glyco_hydro_17"/>
</dbReference>
<evidence type="ECO:0000256" key="4">
    <source>
        <dbReference type="ARBA" id="ARBA00022801"/>
    </source>
</evidence>
<comment type="catalytic activity">
    <reaction evidence="1">
        <text>Hydrolysis of (1-&gt;3)-beta-D-glucosidic linkages in (1-&gt;3)-beta-D-glucans.</text>
        <dbReference type="EC" id="3.2.1.39"/>
    </reaction>
</comment>
<proteinExistence type="inferred from homology"/>
<evidence type="ECO:0000256" key="3">
    <source>
        <dbReference type="ARBA" id="ARBA00012780"/>
    </source>
</evidence>
<evidence type="ECO:0000313" key="8">
    <source>
        <dbReference type="Proteomes" id="UP000288805"/>
    </source>
</evidence>
<dbReference type="EC" id="3.2.1.39" evidence="3"/>